<dbReference type="EMBL" id="CP046522">
    <property type="protein sequence ID" value="QGU93769.1"/>
    <property type="molecule type" value="Genomic_DNA"/>
</dbReference>
<organism evidence="4 5">
    <name type="scientific">Clostridium bovifaecis</name>
    <dbReference type="NCBI Taxonomy" id="2184719"/>
    <lineage>
        <taxon>Bacteria</taxon>
        <taxon>Bacillati</taxon>
        <taxon>Bacillota</taxon>
        <taxon>Clostridia</taxon>
        <taxon>Eubacteriales</taxon>
        <taxon>Clostridiaceae</taxon>
        <taxon>Clostridium</taxon>
    </lineage>
</organism>
<dbReference type="Proteomes" id="UP000422764">
    <property type="component" value="Chromosome"/>
</dbReference>
<keyword evidence="3" id="KW-0812">Transmembrane</keyword>
<keyword evidence="3" id="KW-1133">Transmembrane helix</keyword>
<evidence type="ECO:0000256" key="2">
    <source>
        <dbReference type="ARBA" id="ARBA00023136"/>
    </source>
</evidence>
<dbReference type="AlphaFoldDB" id="A0A6I6EJE4"/>
<feature type="transmembrane region" description="Helical" evidence="3">
    <location>
        <begin position="259"/>
        <end position="280"/>
    </location>
</feature>
<dbReference type="PANTHER" id="PTHR22550">
    <property type="entry name" value="SPORE GERMINATION PROTEIN"/>
    <property type="match status" value="1"/>
</dbReference>
<evidence type="ECO:0008006" key="6">
    <source>
        <dbReference type="Google" id="ProtNLM"/>
    </source>
</evidence>
<dbReference type="InterPro" id="IPR004995">
    <property type="entry name" value="Spore_Ger"/>
</dbReference>
<dbReference type="PIRSF" id="PIRSF005690">
    <property type="entry name" value="GerBA"/>
    <property type="match status" value="1"/>
</dbReference>
<accession>A0A6I6EJE4</accession>
<comment type="similarity">
    <text evidence="1">Belongs to the GerABKA family.</text>
</comment>
<gene>
    <name evidence="4" type="ORF">GOM49_00185</name>
</gene>
<protein>
    <recommendedName>
        <fullName evidence="6">Spore germination protein</fullName>
    </recommendedName>
</protein>
<evidence type="ECO:0000256" key="3">
    <source>
        <dbReference type="SAM" id="Phobius"/>
    </source>
</evidence>
<feature type="transmembrane region" description="Helical" evidence="3">
    <location>
        <begin position="301"/>
        <end position="320"/>
    </location>
</feature>
<evidence type="ECO:0000313" key="5">
    <source>
        <dbReference type="Proteomes" id="UP000422764"/>
    </source>
</evidence>
<evidence type="ECO:0000256" key="1">
    <source>
        <dbReference type="ARBA" id="ARBA00005278"/>
    </source>
</evidence>
<evidence type="ECO:0000313" key="4">
    <source>
        <dbReference type="EMBL" id="QGU93769.1"/>
    </source>
</evidence>
<dbReference type="InterPro" id="IPR050768">
    <property type="entry name" value="UPF0353/GerABKA_families"/>
</dbReference>
<keyword evidence="2 3" id="KW-0472">Membrane</keyword>
<name>A0A6I6EJE4_9CLOT</name>
<sequence>MKEKIIGPDYNNLKSDYVSKKLSDNEDMLRSIFAKSGDVQFKKLNYEKILVVYIENIINKETIENHILTPLMSNIQSISESINTSITELKNSTFKVLNVEIANTFDILVLNLLSGSTLVFLDESDAALVIKSPDIKERALTSAESEQSIRGLRVTFGERLKTNISLIRSYIKDPNLCIEILKVGRRSQKEVAIIYISGIINEELPSSIIQRIQQIDIDGIIGAAQLEELIGKNKWTVMPQMMITERLDRTVGNLFEGRAALVIDGTSFVMIVPTTFNMLITSADDYFQRPLVSTMLRIIRYLSFIVCTSFEGAYLALTSYQPGMFPTPLALSITGSRVGLPFPIIVEVFLMEITLYVLQEAAIRLPKPLGTTVSIVGGLVIGQSVVQAGIVSPIIIVVVAGSAITSFTLPNYTFSLGCIMLRLFLVSMSAVLGLYGLVIGWIFILIHLSSLEEFGVRYLSDYSPYSFSKVKDTLIRVNESIMNKRPKNLNLDDDIKIILMLR</sequence>
<feature type="transmembrane region" description="Helical" evidence="3">
    <location>
        <begin position="340"/>
        <end position="358"/>
    </location>
</feature>
<feature type="transmembrane region" description="Helical" evidence="3">
    <location>
        <begin position="424"/>
        <end position="448"/>
    </location>
</feature>
<dbReference type="GO" id="GO:0016020">
    <property type="term" value="C:membrane"/>
    <property type="evidence" value="ECO:0007669"/>
    <property type="project" value="InterPro"/>
</dbReference>
<dbReference type="PANTHER" id="PTHR22550:SF5">
    <property type="entry name" value="LEUCINE ZIPPER PROTEIN 4"/>
    <property type="match status" value="1"/>
</dbReference>
<dbReference type="Pfam" id="PF03323">
    <property type="entry name" value="GerA"/>
    <property type="match status" value="1"/>
</dbReference>
<feature type="transmembrane region" description="Helical" evidence="3">
    <location>
        <begin position="379"/>
        <end position="404"/>
    </location>
</feature>
<keyword evidence="5" id="KW-1185">Reference proteome</keyword>
<dbReference type="GO" id="GO:0009847">
    <property type="term" value="P:spore germination"/>
    <property type="evidence" value="ECO:0007669"/>
    <property type="project" value="InterPro"/>
</dbReference>
<reference evidence="4 5" key="1">
    <citation type="submission" date="2019-12" db="EMBL/GenBank/DDBJ databases">
        <title>Genome sequenceing of Clostridium bovifaecis.</title>
        <authorList>
            <person name="Yao Y."/>
        </authorList>
    </citation>
    <scope>NUCLEOTIDE SEQUENCE [LARGE SCALE GENOMIC DNA]</scope>
    <source>
        <strain evidence="4 5">BXX</strain>
    </source>
</reference>
<proteinExistence type="inferred from homology"/>